<evidence type="ECO:0000256" key="1">
    <source>
        <dbReference type="ARBA" id="ARBA00022750"/>
    </source>
</evidence>
<dbReference type="Pfam" id="PF14223">
    <property type="entry name" value="Retrotran_gag_2"/>
    <property type="match status" value="1"/>
</dbReference>
<dbReference type="InterPro" id="IPR027417">
    <property type="entry name" value="P-loop_NTPase"/>
</dbReference>
<feature type="compositionally biased region" description="Low complexity" evidence="2">
    <location>
        <begin position="972"/>
        <end position="981"/>
    </location>
</feature>
<dbReference type="PANTHER" id="PTHR11439">
    <property type="entry name" value="GAG-POL-RELATED RETROTRANSPOSON"/>
    <property type="match status" value="1"/>
</dbReference>
<dbReference type="InterPro" id="IPR057670">
    <property type="entry name" value="SH3_retrovirus"/>
</dbReference>
<evidence type="ECO:0000313" key="5">
    <source>
        <dbReference type="EMBL" id="KAE8703262.1"/>
    </source>
</evidence>
<dbReference type="InterPro" id="IPR001584">
    <property type="entry name" value="Integrase_cat-core"/>
</dbReference>
<organism evidence="5 6">
    <name type="scientific">Hibiscus syriacus</name>
    <name type="common">Rose of Sharon</name>
    <dbReference type="NCBI Taxonomy" id="106335"/>
    <lineage>
        <taxon>Eukaryota</taxon>
        <taxon>Viridiplantae</taxon>
        <taxon>Streptophyta</taxon>
        <taxon>Embryophyta</taxon>
        <taxon>Tracheophyta</taxon>
        <taxon>Spermatophyta</taxon>
        <taxon>Magnoliopsida</taxon>
        <taxon>eudicotyledons</taxon>
        <taxon>Gunneridae</taxon>
        <taxon>Pentapetalae</taxon>
        <taxon>rosids</taxon>
        <taxon>malvids</taxon>
        <taxon>Malvales</taxon>
        <taxon>Malvaceae</taxon>
        <taxon>Malvoideae</taxon>
        <taxon>Hibiscus</taxon>
    </lineage>
</organism>
<dbReference type="PROSITE" id="PS50994">
    <property type="entry name" value="INTEGRASE"/>
    <property type="match status" value="1"/>
</dbReference>
<dbReference type="EMBL" id="VEPZ02001001">
    <property type="protein sequence ID" value="KAE8703262.1"/>
    <property type="molecule type" value="Genomic_DNA"/>
</dbReference>
<evidence type="ECO:0000259" key="3">
    <source>
        <dbReference type="PROSITE" id="PS50994"/>
    </source>
</evidence>
<dbReference type="GO" id="GO:0005737">
    <property type="term" value="C:cytoplasm"/>
    <property type="evidence" value="ECO:0007669"/>
    <property type="project" value="UniProtKB-ARBA"/>
</dbReference>
<keyword evidence="6" id="KW-1185">Reference proteome</keyword>
<proteinExistence type="predicted"/>
<feature type="compositionally biased region" description="Basic and acidic residues" evidence="2">
    <location>
        <begin position="440"/>
        <end position="450"/>
    </location>
</feature>
<feature type="compositionally biased region" description="Polar residues" evidence="2">
    <location>
        <begin position="1473"/>
        <end position="1508"/>
    </location>
</feature>
<dbReference type="InterPro" id="IPR030381">
    <property type="entry name" value="G_DYNAMIN_dom"/>
</dbReference>
<dbReference type="SUPFAM" id="SSF56672">
    <property type="entry name" value="DNA/RNA polymerases"/>
    <property type="match status" value="1"/>
</dbReference>
<dbReference type="CDD" id="cd09272">
    <property type="entry name" value="RNase_HI_RT_Ty1"/>
    <property type="match status" value="1"/>
</dbReference>
<comment type="caution">
    <text evidence="5">The sequence shown here is derived from an EMBL/GenBank/DDBJ whole genome shotgun (WGS) entry which is preliminary data.</text>
</comment>
<feature type="region of interest" description="Disordered" evidence="2">
    <location>
        <begin position="1469"/>
        <end position="1562"/>
    </location>
</feature>
<evidence type="ECO:0000259" key="4">
    <source>
        <dbReference type="PROSITE" id="PS51718"/>
    </source>
</evidence>
<evidence type="ECO:0000256" key="2">
    <source>
        <dbReference type="SAM" id="MobiDB-lite"/>
    </source>
</evidence>
<feature type="domain" description="Dynamin-type G" evidence="4">
    <location>
        <begin position="1"/>
        <end position="186"/>
    </location>
</feature>
<dbReference type="SUPFAM" id="SSF52540">
    <property type="entry name" value="P-loop containing nucleoside triphosphate hydrolases"/>
    <property type="match status" value="1"/>
</dbReference>
<dbReference type="PROSITE" id="PS51718">
    <property type="entry name" value="G_DYNAMIN_2"/>
    <property type="match status" value="1"/>
</dbReference>
<dbReference type="SUPFAM" id="SSF53098">
    <property type="entry name" value="Ribonuclease H-like"/>
    <property type="match status" value="1"/>
</dbReference>
<dbReference type="InterPro" id="IPR054722">
    <property type="entry name" value="PolX-like_BBD"/>
</dbReference>
<dbReference type="Pfam" id="PF25597">
    <property type="entry name" value="SH3_retrovirus"/>
    <property type="match status" value="1"/>
</dbReference>
<dbReference type="GO" id="GO:0015074">
    <property type="term" value="P:DNA integration"/>
    <property type="evidence" value="ECO:0007669"/>
    <property type="project" value="InterPro"/>
</dbReference>
<evidence type="ECO:0000313" key="6">
    <source>
        <dbReference type="Proteomes" id="UP000436088"/>
    </source>
</evidence>
<dbReference type="Pfam" id="PF00350">
    <property type="entry name" value="Dynamin_N"/>
    <property type="match status" value="1"/>
</dbReference>
<dbReference type="InterPro" id="IPR045063">
    <property type="entry name" value="Dynamin_N"/>
</dbReference>
<keyword evidence="1" id="KW-0645">Protease</keyword>
<reference evidence="5" key="1">
    <citation type="submission" date="2019-09" db="EMBL/GenBank/DDBJ databases">
        <title>Draft genome information of white flower Hibiscus syriacus.</title>
        <authorList>
            <person name="Kim Y.-M."/>
        </authorList>
    </citation>
    <scope>NUCLEOTIDE SEQUENCE [LARGE SCALE GENOMIC DNA]</scope>
    <source>
        <strain evidence="5">YM2019G1</strain>
    </source>
</reference>
<accession>A0A6A3AKF3</accession>
<dbReference type="Pfam" id="PF13976">
    <property type="entry name" value="gag_pre-integrs"/>
    <property type="match status" value="1"/>
</dbReference>
<gene>
    <name evidence="5" type="ORF">F3Y22_tig00110472pilonHSYRG00172</name>
</gene>
<feature type="region of interest" description="Disordered" evidence="2">
    <location>
        <begin position="438"/>
        <end position="485"/>
    </location>
</feature>
<dbReference type="Pfam" id="PF07727">
    <property type="entry name" value="RVT_2"/>
    <property type="match status" value="1"/>
</dbReference>
<dbReference type="Pfam" id="PF22936">
    <property type="entry name" value="Pol_BBD"/>
    <property type="match status" value="1"/>
</dbReference>
<dbReference type="GO" id="GO:0005525">
    <property type="term" value="F:GTP binding"/>
    <property type="evidence" value="ECO:0007669"/>
    <property type="project" value="InterPro"/>
</dbReference>
<keyword evidence="1" id="KW-0378">Hydrolase</keyword>
<dbReference type="InterPro" id="IPR012337">
    <property type="entry name" value="RNaseH-like_sf"/>
</dbReference>
<sequence length="2124" mass="236547">MRAEFAHCPNLTIIDTPGFVLKAKKGEPGNTPDEILSMVKSLASPPHRILLFLQQSSVEWCSSLWLDSIREIDPTFRRTIVVVSMFDNRLKEFSDRWEVDRYLSASGYLGENTRPFFVALPKERNAVSNDEFRRQISQVDAEVLRHLHDRIKGGYDEEKFKPYIGFCSLRECLESKLQKRYKEAAPATLALLEQRCSEVNIELTRMDSKIQATSDVSHLRKSAMMHAAYICNHVGVLIDGAADPSPEHWGKTAEEERSESELGSWPGVNVDIRPANAVLRLYGRAAFERVMHEFRCAAYSIECPPVSREKVANILLAHAGRSGGRGVTEAAAEIARIAARSWLAPLLDTAYGKNTGNWDGYVGFHAALRHAYNRFINDLAKQCKQLVTHHLDSVTSPYSQVCYENDFQGVFGSSASSYHIYKQASASSFCLELSDGGQVTRDETNDRENMPPKNTAKRTTAGKGQEAREALQENRMTVPETPSPDQPCDVVYARVKNELWNCIEVGPRKRIARMTVNRNNEQLAKVHNGGSLLFGNGDTRTGSSYSEICSSAAQHFARIREVLVDRTVPSTLNSGFLTPCRDKLVVALGLALFAVNDEKFMDMFIAPDAIDSSSFYPTGGKRWGCLLGGIPEAQISTYHISAEIYKFCSTFSVCKLPFQYGINRHRSWGAFFRCLKPFLMEFNTNAKSFTHKKINDVLDEMNFLLWKQQILLTIRSHRLERFLTGAVTTPPETIVNDDGITRVNDAYENFVAQDSALASWLLSTISNHLLPQFVGAETAAAVWNIVLQFFANRSTTAVMSLHYKLQSLKKGGDSMRTYLTRVKEVCDALASCGSVVPQVEHIASVLKGLPREYQPFMAVITSMRETLSLDNIYTMLLDAETQLASLDDQLETLPMSANVAQRENQNFAISNSGYDHRPGTRTGGRGRGRLCLQCQLCGKIGHLVDRCWHRFDENFSCVTTDRGSSHSDRKSTSSAYNSTLSSSDAGCEYCAKHKSGLTVAGQPQTHASSMSSDRWIVDTSATHHVTSDSNNVLNATEFLGPGKLLVGNGMPLNVVSTGHSHVCANSHILLLNNLLLVPQITKNLLSVSKLARDNDVFLEFHANRCYVRDEKTRNILLQGDEHECLYSFSMNNNSLGVNLVEVNTSSVSYSLEDLWHRRLGHPAAETLVKIAKEIGIKIHSNVNKTCVACHMGKSHRLPFVESNTSVDSPFNLVYSDLWGPPHMTSNGFRFYVSFVDAFIRHTWIYLLKTKGEVVLAFRMFQKLVANQFGSSIKALQTDWGGEFRTLSPMLASEGILHRLTCPHTSEQNGVVERKHRHVIELALVLLAQASLPVKYWSYAVVSAVHLINRLPTAVLQGVSPFEKLYGKKPDYTMMRVFGCQCFPHLRLFQKHKLAFRSQICTYLGINHRHKGFQCLASDGKVYISRHVVFNEFIFPFAGQAACESLKSLEPTKSVRWSSQPLRVVARNMPSALEQPTVNDGLSFDSSDAATGSVGSPDSNRVNTGTNITEVDDAHESTSAAAESGSIEPATDVCSSPAEPNTDEATDACNSPAEPDTDNHRQDIVLDSSTMGSSMRVHPMMTRSRCGIFKPKVFFTAEEEDVPTTINVALKSPHWSTAVHEEYNALQKNGTWSLVNLPEGRTTVGCKWIFRIKRNPDGTVLRYKARLVTKGFSQTPDFDFGDTFSPVVRFSTFNTVLSIVVSKGWELRHVDINNAFLHGDLNEDVYMQQPPGFEQTDESGKPLVCKLLKALYGLRQTPRNWHIKLKESLLQLGFTVSRADSSLFVKQSSNGYMYVLVYVDDIVITGQSSTLIEETVSLLQARFSLKDLGDLSFFLGIEVQRINGSILLSQKKYILELLEKTGMMAAAECATPMVAASKLSNATGDLLNNASDYRSIVGSLLYICHTRPDISFSVGQVAQYMHAPREDHFVAVKRILRYLRATLNFGLFFSPVESGQNIVAFADADWGASIDDRRSITGYGVFLGKCLVTWCSKKQKTVSRSTMEAEYKSVADAAADIAWVNALLTDLGIQQGREPIVWCDKTSTVAMSANPVYHAQSKHVDLDVHFVREKVAAGQLQVSYVPAMHQIADGFTKPLARAAFEEFRSKVCVYSFEQRKQEVGKMLAV</sequence>
<dbReference type="Gene3D" id="3.40.50.300">
    <property type="entry name" value="P-loop containing nucleotide triphosphate hydrolases"/>
    <property type="match status" value="1"/>
</dbReference>
<dbReference type="Proteomes" id="UP000436088">
    <property type="component" value="Unassembled WGS sequence"/>
</dbReference>
<dbReference type="InterPro" id="IPR036397">
    <property type="entry name" value="RNaseH_sf"/>
</dbReference>
<dbReference type="GO" id="GO:0003676">
    <property type="term" value="F:nucleic acid binding"/>
    <property type="evidence" value="ECO:0007669"/>
    <property type="project" value="InterPro"/>
</dbReference>
<feature type="region of interest" description="Disordered" evidence="2">
    <location>
        <begin position="959"/>
        <end position="981"/>
    </location>
</feature>
<feature type="domain" description="Integrase catalytic" evidence="3">
    <location>
        <begin position="1205"/>
        <end position="1368"/>
    </location>
</feature>
<dbReference type="PANTHER" id="PTHR11439:SF467">
    <property type="entry name" value="INTEGRASE CATALYTIC DOMAIN-CONTAINING PROTEIN"/>
    <property type="match status" value="1"/>
</dbReference>
<keyword evidence="1" id="KW-0064">Aspartyl protease</keyword>
<dbReference type="Gene3D" id="3.30.420.10">
    <property type="entry name" value="Ribonuclease H-like superfamily/Ribonuclease H"/>
    <property type="match status" value="1"/>
</dbReference>
<dbReference type="InterPro" id="IPR013103">
    <property type="entry name" value="RVT_2"/>
</dbReference>
<dbReference type="InterPro" id="IPR025724">
    <property type="entry name" value="GAG-pre-integrase_dom"/>
</dbReference>
<name>A0A6A3AKF3_HIBSY</name>
<dbReference type="InterPro" id="IPR043502">
    <property type="entry name" value="DNA/RNA_pol_sf"/>
</dbReference>
<dbReference type="GO" id="GO:0004190">
    <property type="term" value="F:aspartic-type endopeptidase activity"/>
    <property type="evidence" value="ECO:0007669"/>
    <property type="project" value="UniProtKB-KW"/>
</dbReference>
<protein>
    <submittedName>
        <fullName evidence="5">Dynamin-related protein 5A</fullName>
    </submittedName>
</protein>